<evidence type="ECO:0000313" key="2">
    <source>
        <dbReference type="Proteomes" id="UP000199071"/>
    </source>
</evidence>
<dbReference type="Gene3D" id="3.30.70.1280">
    <property type="entry name" value="SP0830-like domains"/>
    <property type="match status" value="1"/>
</dbReference>
<name>A0A1G6BKS5_9HYPH</name>
<dbReference type="PANTHER" id="PTHR36439">
    <property type="entry name" value="BLL4334 PROTEIN"/>
    <property type="match status" value="1"/>
</dbReference>
<dbReference type="Pfam" id="PF08002">
    <property type="entry name" value="DUF1697"/>
    <property type="match status" value="1"/>
</dbReference>
<dbReference type="EMBL" id="FMXQ01000003">
    <property type="protein sequence ID" value="SDB21177.1"/>
    <property type="molecule type" value="Genomic_DNA"/>
</dbReference>
<keyword evidence="2" id="KW-1185">Reference proteome</keyword>
<accession>A0A1G6BKS5</accession>
<dbReference type="OrthoDB" id="9806494at2"/>
<gene>
    <name evidence="1" type="ORF">SAMN02982931_01568</name>
</gene>
<reference evidence="1 2" key="1">
    <citation type="submission" date="2016-10" db="EMBL/GenBank/DDBJ databases">
        <authorList>
            <person name="de Groot N.N."/>
        </authorList>
    </citation>
    <scope>NUCLEOTIDE SEQUENCE [LARGE SCALE GENOMIC DNA]</scope>
    <source>
        <strain evidence="1 2">ATCC 35022</strain>
    </source>
</reference>
<dbReference type="STRING" id="665467.SAMN02982931_01568"/>
<dbReference type="RefSeq" id="WP_090875859.1">
    <property type="nucleotide sequence ID" value="NZ_FMXQ01000003.1"/>
</dbReference>
<protein>
    <submittedName>
        <fullName evidence="1">Uncharacterized conserved protein, DUF1697 family</fullName>
    </submittedName>
</protein>
<dbReference type="InterPro" id="IPR012545">
    <property type="entry name" value="DUF1697"/>
</dbReference>
<dbReference type="AlphaFoldDB" id="A0A1G6BKS5"/>
<proteinExistence type="predicted"/>
<dbReference type="PIRSF" id="PIRSF008502">
    <property type="entry name" value="UCP008502"/>
    <property type="match status" value="1"/>
</dbReference>
<organism evidence="1 2">
    <name type="scientific">Bauldia litoralis</name>
    <dbReference type="NCBI Taxonomy" id="665467"/>
    <lineage>
        <taxon>Bacteria</taxon>
        <taxon>Pseudomonadati</taxon>
        <taxon>Pseudomonadota</taxon>
        <taxon>Alphaproteobacteria</taxon>
        <taxon>Hyphomicrobiales</taxon>
        <taxon>Kaistiaceae</taxon>
        <taxon>Bauldia</taxon>
    </lineage>
</organism>
<sequence length="183" mass="18969">MTTFVALLRAINVGGNNLVKMAALKALCEKAGFGDVRTLLQSGNVVFTASGKPAAIAGGLKASIADAFGFSVAVFVRTAGELETAVGANPFSREAADAPGQVVAMFVDRDPAAEALDRLAADHAGPERIAAGDRVLYIHYPDGLGRSKLTNALVEKRLGVTGTARNWNTMTRLLAMVGEPAAD</sequence>
<dbReference type="PANTHER" id="PTHR36439:SF1">
    <property type="entry name" value="DUF1697 DOMAIN-CONTAINING PROTEIN"/>
    <property type="match status" value="1"/>
</dbReference>
<dbReference type="Proteomes" id="UP000199071">
    <property type="component" value="Unassembled WGS sequence"/>
</dbReference>
<evidence type="ECO:0000313" key="1">
    <source>
        <dbReference type="EMBL" id="SDB21177.1"/>
    </source>
</evidence>
<dbReference type="SUPFAM" id="SSF160379">
    <property type="entry name" value="SP0830-like"/>
    <property type="match status" value="1"/>
</dbReference>